<comment type="caution">
    <text evidence="3">The sequence shown here is derived from an EMBL/GenBank/DDBJ whole genome shotgun (WGS) entry which is preliminary data.</text>
</comment>
<dbReference type="InterPro" id="IPR050266">
    <property type="entry name" value="AB_hydrolase_sf"/>
</dbReference>
<sequence length="268" mass="29557">MKLITSTDHVRLAVYDQNPQSDRAVFFIHGWPLSHEIFEYQTQLLLENGFRVASLDLRGFGCSDAPAFGYCYDQMAQDVHSAVKALGLQRFVLVGFSMGGAIALRYMRLFEGHGVSRLVLLAAAAPLWTERPDYPYGHPCTYVNDLIDQAATDRPMLARSFSRQLFACEHSEAALDWFEGIALSASGVGTIQAAISLRDEDGRSDLGCVHVPTTIIHGAQDSIVPAELARLQNEGIAHSQLVMLPNSGHGIFYDELTDFNEAFLHAVQ</sequence>
<dbReference type="Proteomes" id="UP000824073">
    <property type="component" value="Unassembled WGS sequence"/>
</dbReference>
<feature type="domain" description="AB hydrolase-1" evidence="2">
    <location>
        <begin position="24"/>
        <end position="255"/>
    </location>
</feature>
<organism evidence="3 4">
    <name type="scientific">Candidatus Ventrousia excrementavium</name>
    <dbReference type="NCBI Taxonomy" id="2840961"/>
    <lineage>
        <taxon>Bacteria</taxon>
        <taxon>Bacillati</taxon>
        <taxon>Bacillota</taxon>
        <taxon>Clostridia</taxon>
        <taxon>Eubacteriales</taxon>
        <taxon>Clostridiaceae</taxon>
        <taxon>Clostridiaceae incertae sedis</taxon>
        <taxon>Candidatus Ventrousia</taxon>
    </lineage>
</organism>
<dbReference type="InterPro" id="IPR029058">
    <property type="entry name" value="AB_hydrolase_fold"/>
</dbReference>
<dbReference type="Gene3D" id="3.40.50.1820">
    <property type="entry name" value="alpha/beta hydrolase"/>
    <property type="match status" value="1"/>
</dbReference>
<dbReference type="AlphaFoldDB" id="A0A9D1IUV5"/>
<dbReference type="PANTHER" id="PTHR43798:SF31">
    <property type="entry name" value="AB HYDROLASE SUPERFAMILY PROTEIN YCLE"/>
    <property type="match status" value="1"/>
</dbReference>
<dbReference type="SUPFAM" id="SSF53474">
    <property type="entry name" value="alpha/beta-Hydrolases"/>
    <property type="match status" value="1"/>
</dbReference>
<gene>
    <name evidence="3" type="ORF">IAB67_02485</name>
</gene>
<dbReference type="GO" id="GO:0016020">
    <property type="term" value="C:membrane"/>
    <property type="evidence" value="ECO:0007669"/>
    <property type="project" value="TreeGrafter"/>
</dbReference>
<protein>
    <submittedName>
        <fullName evidence="3">Alpha/beta hydrolase</fullName>
    </submittedName>
</protein>
<evidence type="ECO:0000259" key="2">
    <source>
        <dbReference type="Pfam" id="PF00561"/>
    </source>
</evidence>
<reference evidence="3" key="2">
    <citation type="journal article" date="2021" name="PeerJ">
        <title>Extensive microbial diversity within the chicken gut microbiome revealed by metagenomics and culture.</title>
        <authorList>
            <person name="Gilroy R."/>
            <person name="Ravi A."/>
            <person name="Getino M."/>
            <person name="Pursley I."/>
            <person name="Horton D.L."/>
            <person name="Alikhan N.F."/>
            <person name="Baker D."/>
            <person name="Gharbi K."/>
            <person name="Hall N."/>
            <person name="Watson M."/>
            <person name="Adriaenssens E.M."/>
            <person name="Foster-Nyarko E."/>
            <person name="Jarju S."/>
            <person name="Secka A."/>
            <person name="Antonio M."/>
            <person name="Oren A."/>
            <person name="Chaudhuri R.R."/>
            <person name="La Ragione R."/>
            <person name="Hildebrand F."/>
            <person name="Pallen M.J."/>
        </authorList>
    </citation>
    <scope>NUCLEOTIDE SEQUENCE</scope>
    <source>
        <strain evidence="3">CHK191-8634</strain>
    </source>
</reference>
<name>A0A9D1IUV5_9CLOT</name>
<dbReference type="PANTHER" id="PTHR43798">
    <property type="entry name" value="MONOACYLGLYCEROL LIPASE"/>
    <property type="match status" value="1"/>
</dbReference>
<evidence type="ECO:0000313" key="3">
    <source>
        <dbReference type="EMBL" id="HIU43146.1"/>
    </source>
</evidence>
<reference evidence="3" key="1">
    <citation type="submission" date="2020-10" db="EMBL/GenBank/DDBJ databases">
        <authorList>
            <person name="Gilroy R."/>
        </authorList>
    </citation>
    <scope>NUCLEOTIDE SEQUENCE</scope>
    <source>
        <strain evidence="3">CHK191-8634</strain>
    </source>
</reference>
<evidence type="ECO:0000313" key="4">
    <source>
        <dbReference type="Proteomes" id="UP000824073"/>
    </source>
</evidence>
<proteinExistence type="predicted"/>
<keyword evidence="1 3" id="KW-0378">Hydrolase</keyword>
<dbReference type="PRINTS" id="PR00412">
    <property type="entry name" value="EPOXHYDRLASE"/>
</dbReference>
<accession>A0A9D1IUV5</accession>
<dbReference type="InterPro" id="IPR000639">
    <property type="entry name" value="Epox_hydrolase-like"/>
</dbReference>
<dbReference type="InterPro" id="IPR000073">
    <property type="entry name" value="AB_hydrolase_1"/>
</dbReference>
<dbReference type="PRINTS" id="PR00111">
    <property type="entry name" value="ABHYDROLASE"/>
</dbReference>
<dbReference type="GO" id="GO:0016787">
    <property type="term" value="F:hydrolase activity"/>
    <property type="evidence" value="ECO:0007669"/>
    <property type="project" value="UniProtKB-KW"/>
</dbReference>
<evidence type="ECO:0000256" key="1">
    <source>
        <dbReference type="ARBA" id="ARBA00022801"/>
    </source>
</evidence>
<dbReference type="Pfam" id="PF00561">
    <property type="entry name" value="Abhydrolase_1"/>
    <property type="match status" value="1"/>
</dbReference>
<dbReference type="EMBL" id="DVMR01000028">
    <property type="protein sequence ID" value="HIU43146.1"/>
    <property type="molecule type" value="Genomic_DNA"/>
</dbReference>